<keyword evidence="3" id="KW-1185">Reference proteome</keyword>
<dbReference type="RefSeq" id="WP_394846595.1">
    <property type="nucleotide sequence ID" value="NZ_CP089982.1"/>
</dbReference>
<gene>
    <name evidence="2" type="ORF">LZC95_03910</name>
</gene>
<evidence type="ECO:0000313" key="2">
    <source>
        <dbReference type="EMBL" id="WXA95983.1"/>
    </source>
</evidence>
<name>A0ABZ2KBB4_9BACT</name>
<evidence type="ECO:0000313" key="3">
    <source>
        <dbReference type="Proteomes" id="UP001379533"/>
    </source>
</evidence>
<feature type="compositionally biased region" description="Pro residues" evidence="1">
    <location>
        <begin position="211"/>
        <end position="226"/>
    </location>
</feature>
<feature type="compositionally biased region" description="Polar residues" evidence="1">
    <location>
        <begin position="348"/>
        <end position="368"/>
    </location>
</feature>
<feature type="compositionally biased region" description="Polar residues" evidence="1">
    <location>
        <begin position="199"/>
        <end position="209"/>
    </location>
</feature>
<evidence type="ECO:0000256" key="1">
    <source>
        <dbReference type="SAM" id="MobiDB-lite"/>
    </source>
</evidence>
<feature type="region of interest" description="Disordered" evidence="1">
    <location>
        <begin position="62"/>
        <end position="231"/>
    </location>
</feature>
<feature type="region of interest" description="Disordered" evidence="1">
    <location>
        <begin position="273"/>
        <end position="368"/>
    </location>
</feature>
<reference evidence="2 3" key="1">
    <citation type="submission" date="2021-12" db="EMBL/GenBank/DDBJ databases">
        <title>Discovery of the Pendulisporaceae a myxobacterial family with distinct sporulation behavior and unique specialized metabolism.</title>
        <authorList>
            <person name="Garcia R."/>
            <person name="Popoff A."/>
            <person name="Bader C.D."/>
            <person name="Loehr J."/>
            <person name="Walesch S."/>
            <person name="Walt C."/>
            <person name="Boldt J."/>
            <person name="Bunk B."/>
            <person name="Haeckl F.J.F.P.J."/>
            <person name="Gunesch A.P."/>
            <person name="Birkelbach J."/>
            <person name="Nuebel U."/>
            <person name="Pietschmann T."/>
            <person name="Bach T."/>
            <person name="Mueller R."/>
        </authorList>
    </citation>
    <scope>NUCLEOTIDE SEQUENCE [LARGE SCALE GENOMIC DNA]</scope>
    <source>
        <strain evidence="2 3">MSr12523</strain>
    </source>
</reference>
<feature type="compositionally biased region" description="Acidic residues" evidence="1">
    <location>
        <begin position="75"/>
        <end position="87"/>
    </location>
</feature>
<dbReference type="EMBL" id="CP089982">
    <property type="protein sequence ID" value="WXA95983.1"/>
    <property type="molecule type" value="Genomic_DNA"/>
</dbReference>
<feature type="compositionally biased region" description="Basic and acidic residues" evidence="1">
    <location>
        <begin position="122"/>
        <end position="134"/>
    </location>
</feature>
<organism evidence="2 3">
    <name type="scientific">Pendulispora brunnea</name>
    <dbReference type="NCBI Taxonomy" id="2905690"/>
    <lineage>
        <taxon>Bacteria</taxon>
        <taxon>Pseudomonadati</taxon>
        <taxon>Myxococcota</taxon>
        <taxon>Myxococcia</taxon>
        <taxon>Myxococcales</taxon>
        <taxon>Sorangiineae</taxon>
        <taxon>Pendulisporaceae</taxon>
        <taxon>Pendulispora</taxon>
    </lineage>
</organism>
<feature type="compositionally biased region" description="Low complexity" evidence="1">
    <location>
        <begin position="273"/>
        <end position="305"/>
    </location>
</feature>
<feature type="compositionally biased region" description="Low complexity" evidence="1">
    <location>
        <begin position="166"/>
        <end position="181"/>
    </location>
</feature>
<proteinExistence type="predicted"/>
<sequence length="442" mass="45062">MTGGKIDGVDDAVISEALAEWPSPVRSSGSWDAAAQRLLARINDPATKASVTAPAWQEAAAAILEAEAPASSDGFDADWDSEPDESAPVESVQTGPKLGPPRLGDDDLFAAPLPLETDEPEEHAPLLDLPERRSGSVSPPMAGRSDTDVASIAAEPEHAPPSVEFAPTEPALLAAPSAPVLDEVPESTLRASTRPPPTSQISQVTQAASVTPPPMAAIDALPPPSKRSPRQRAAIFGGLGVLAAAACVFAMVKTRAPQPVAAAPNVASATATAEPAPAPAAEENKIAESPSEAPAAEPVAQQAPSHPEKKPSSRPIAASKKPVASTKGTKKELTPVSNDPMMRVAATPTDSTGGVPQKPSNGAVQSALSSVLPRARACLRGDDGVSRVTLTFDSSGKVQSSSLAGPAAKKPAEACIKAALGKMKLPPFAEPKFSAIVTVRPP</sequence>
<accession>A0ABZ2KBB4</accession>
<protein>
    <submittedName>
        <fullName evidence="2">Uncharacterized protein</fullName>
    </submittedName>
</protein>
<dbReference type="Proteomes" id="UP001379533">
    <property type="component" value="Chromosome"/>
</dbReference>